<evidence type="ECO:0000313" key="1">
    <source>
        <dbReference type="EMBL" id="KAF7352811.1"/>
    </source>
</evidence>
<name>A0A8H7CYQ3_9AGAR</name>
<dbReference type="AlphaFoldDB" id="A0A8H7CYQ3"/>
<dbReference type="Proteomes" id="UP000620124">
    <property type="component" value="Unassembled WGS sequence"/>
</dbReference>
<reference evidence="1" key="1">
    <citation type="submission" date="2020-05" db="EMBL/GenBank/DDBJ databases">
        <title>Mycena genomes resolve the evolution of fungal bioluminescence.</title>
        <authorList>
            <person name="Tsai I.J."/>
        </authorList>
    </citation>
    <scope>NUCLEOTIDE SEQUENCE</scope>
    <source>
        <strain evidence="1">CCC161011</strain>
    </source>
</reference>
<gene>
    <name evidence="1" type="ORF">MVEN_01247900</name>
</gene>
<keyword evidence="2" id="KW-1185">Reference proteome</keyword>
<dbReference type="EMBL" id="JACAZI010000009">
    <property type="protein sequence ID" value="KAF7352811.1"/>
    <property type="molecule type" value="Genomic_DNA"/>
</dbReference>
<comment type="caution">
    <text evidence="1">The sequence shown here is derived from an EMBL/GenBank/DDBJ whole genome shotgun (WGS) entry which is preliminary data.</text>
</comment>
<sequence length="133" mass="14399">MADLRALLAAGSCIIESTENASPDLKSVLVSRLTRYYACLELDTILDGSETLQSVELTTATEALNLLERINAILDTEDAPVGTRDLAELRTLAAIAFKWGVDPLLARAMLAWPAKAERARTQIIDLTNASRGL</sequence>
<accession>A0A8H7CYQ3</accession>
<dbReference type="OrthoDB" id="39591at2759"/>
<protein>
    <submittedName>
        <fullName evidence="1">RTP1-C1 domain-containing protein</fullName>
    </submittedName>
</protein>
<evidence type="ECO:0000313" key="2">
    <source>
        <dbReference type="Proteomes" id="UP000620124"/>
    </source>
</evidence>
<proteinExistence type="predicted"/>
<organism evidence="1 2">
    <name type="scientific">Mycena venus</name>
    <dbReference type="NCBI Taxonomy" id="2733690"/>
    <lineage>
        <taxon>Eukaryota</taxon>
        <taxon>Fungi</taxon>
        <taxon>Dikarya</taxon>
        <taxon>Basidiomycota</taxon>
        <taxon>Agaricomycotina</taxon>
        <taxon>Agaricomycetes</taxon>
        <taxon>Agaricomycetidae</taxon>
        <taxon>Agaricales</taxon>
        <taxon>Marasmiineae</taxon>
        <taxon>Mycenaceae</taxon>
        <taxon>Mycena</taxon>
    </lineage>
</organism>